<evidence type="ECO:0000256" key="1">
    <source>
        <dbReference type="ARBA" id="ARBA00022737"/>
    </source>
</evidence>
<dbReference type="PANTHER" id="PTHR24251">
    <property type="entry name" value="OVOCHYMASE-RELATED"/>
    <property type="match status" value="1"/>
</dbReference>
<dbReference type="InterPro" id="IPR035914">
    <property type="entry name" value="Sperma_CUB_dom_sf"/>
</dbReference>
<dbReference type="Pfam" id="PF00431">
    <property type="entry name" value="CUB"/>
    <property type="match status" value="2"/>
</dbReference>
<dbReference type="CDD" id="cd00041">
    <property type="entry name" value="CUB"/>
    <property type="match status" value="2"/>
</dbReference>
<proteinExistence type="predicted"/>
<name>A0A673JHD7_9TELE</name>
<dbReference type="AlphaFoldDB" id="A0A673JHD7"/>
<dbReference type="Proteomes" id="UP000472270">
    <property type="component" value="Unassembled WGS sequence"/>
</dbReference>
<reference evidence="5" key="2">
    <citation type="submission" date="2025-09" db="UniProtKB">
        <authorList>
            <consortium name="Ensembl"/>
        </authorList>
    </citation>
    <scope>IDENTIFICATION</scope>
</reference>
<evidence type="ECO:0000259" key="4">
    <source>
        <dbReference type="PROSITE" id="PS01180"/>
    </source>
</evidence>
<protein>
    <recommendedName>
        <fullName evidence="4">CUB domain-containing protein</fullName>
    </recommendedName>
</protein>
<evidence type="ECO:0000256" key="3">
    <source>
        <dbReference type="PROSITE-ProRule" id="PRU00059"/>
    </source>
</evidence>
<dbReference type="SUPFAM" id="SSF49854">
    <property type="entry name" value="Spermadhesin, CUB domain"/>
    <property type="match status" value="2"/>
</dbReference>
<dbReference type="PANTHER" id="PTHR24251:SF37">
    <property type="entry name" value="CUB DOMAIN-CONTAINING PROTEIN"/>
    <property type="match status" value="1"/>
</dbReference>
<dbReference type="FunFam" id="2.60.120.290:FF:000005">
    <property type="entry name" value="Procollagen C-endopeptidase enhancer 1"/>
    <property type="match status" value="1"/>
</dbReference>
<feature type="domain" description="CUB" evidence="4">
    <location>
        <begin position="136"/>
        <end position="245"/>
    </location>
</feature>
<comment type="caution">
    <text evidence="3">Lacks conserved residue(s) required for the propagation of feature annotation.</text>
</comment>
<reference evidence="5" key="1">
    <citation type="submission" date="2025-08" db="UniProtKB">
        <authorList>
            <consortium name="Ensembl"/>
        </authorList>
    </citation>
    <scope>IDENTIFICATION</scope>
</reference>
<dbReference type="FunFam" id="2.60.120.290:FF:000018">
    <property type="entry name" value="cubilin"/>
    <property type="match status" value="1"/>
</dbReference>
<evidence type="ECO:0000256" key="2">
    <source>
        <dbReference type="ARBA" id="ARBA00023157"/>
    </source>
</evidence>
<keyword evidence="2" id="KW-1015">Disulfide bond</keyword>
<dbReference type="InterPro" id="IPR000859">
    <property type="entry name" value="CUB_dom"/>
</dbReference>
<dbReference type="PROSITE" id="PS01180">
    <property type="entry name" value="CUB"/>
    <property type="match status" value="2"/>
</dbReference>
<accession>A0A673JHD7</accession>
<sequence>CPLTDLKSQSTSLLPPAGCGGIVTAPNGEIHSPQYPSNYPDNVDCSWVITVDVGNRVFFNFTDLDLESHSSCSFDYVTVSSGPFCVNLFPGRYCGNELPHSVTSFSNALVVNFISDASVGRKGFRATYMLPVFPGCGGHLYMESGAFNSPNYPDVYPPNVECVWTITSSPGNRLQLMFQLQQSSDCSSDYLEVREGHSTGTLVGRFCGDSLPSNYTSIMGHILWIKFVSDSSVSGAGFRAVFSHCKSEQHYNA</sequence>
<evidence type="ECO:0000313" key="6">
    <source>
        <dbReference type="Proteomes" id="UP000472270"/>
    </source>
</evidence>
<keyword evidence="6" id="KW-1185">Reference proteome</keyword>
<feature type="domain" description="CUB" evidence="4">
    <location>
        <begin position="19"/>
        <end position="131"/>
    </location>
</feature>
<evidence type="ECO:0000313" key="5">
    <source>
        <dbReference type="Ensembl" id="ENSSRHP00000053269.1"/>
    </source>
</evidence>
<gene>
    <name evidence="5" type="primary">cubn</name>
</gene>
<organism evidence="5 6">
    <name type="scientific">Sinocyclocheilus rhinocerous</name>
    <dbReference type="NCBI Taxonomy" id="307959"/>
    <lineage>
        <taxon>Eukaryota</taxon>
        <taxon>Metazoa</taxon>
        <taxon>Chordata</taxon>
        <taxon>Craniata</taxon>
        <taxon>Vertebrata</taxon>
        <taxon>Euteleostomi</taxon>
        <taxon>Actinopterygii</taxon>
        <taxon>Neopterygii</taxon>
        <taxon>Teleostei</taxon>
        <taxon>Ostariophysi</taxon>
        <taxon>Cypriniformes</taxon>
        <taxon>Cyprinidae</taxon>
        <taxon>Cyprininae</taxon>
        <taxon>Sinocyclocheilus</taxon>
    </lineage>
</organism>
<keyword evidence="1" id="KW-0677">Repeat</keyword>
<dbReference type="Gene3D" id="2.60.120.290">
    <property type="entry name" value="Spermadhesin, CUB domain"/>
    <property type="match status" value="2"/>
</dbReference>
<dbReference type="SMART" id="SM00042">
    <property type="entry name" value="CUB"/>
    <property type="match status" value="2"/>
</dbReference>
<dbReference type="Ensembl" id="ENSSRHT00000054765.1">
    <property type="protein sequence ID" value="ENSSRHP00000053269.1"/>
    <property type="gene ID" value="ENSSRHG00000026781.1"/>
</dbReference>